<dbReference type="Pfam" id="PF01368">
    <property type="entry name" value="DHH"/>
    <property type="match status" value="1"/>
</dbReference>
<dbReference type="GO" id="GO:0008409">
    <property type="term" value="F:5'-3' exonuclease activity"/>
    <property type="evidence" value="ECO:0007669"/>
    <property type="project" value="InterPro"/>
</dbReference>
<protein>
    <recommendedName>
        <fullName evidence="2">Single-stranded-DNA-specific exonuclease RecJ</fullName>
    </recommendedName>
</protein>
<dbReference type="PANTHER" id="PTHR30255:SF2">
    <property type="entry name" value="SINGLE-STRANDED-DNA-SPECIFIC EXONUCLEASE RECJ"/>
    <property type="match status" value="1"/>
</dbReference>
<dbReference type="KEGG" id="bpsi:IX83_03830"/>
<dbReference type="GO" id="GO:0003676">
    <property type="term" value="F:nucleic acid binding"/>
    <property type="evidence" value="ECO:0007669"/>
    <property type="project" value="InterPro"/>
</dbReference>
<reference evidence="9 10" key="1">
    <citation type="journal article" date="2014" name="BMC Genomics">
        <title>A genomic perspective on a new bacterial genus and species from the Alcaligenaceae family, Basilea psittacipulmonis.</title>
        <authorList>
            <person name="Whiteson K.L."/>
            <person name="Hernandez D."/>
            <person name="Lazarevic V."/>
            <person name="Gaia N."/>
            <person name="Farinelli L."/>
            <person name="Francois P."/>
            <person name="Pilo P."/>
            <person name="Frey J."/>
            <person name="Schrenzel J."/>
        </authorList>
    </citation>
    <scope>NUCLEOTIDE SEQUENCE [LARGE SCALE GENOMIC DNA]</scope>
    <source>
        <strain evidence="9 10">DSM 24701</strain>
    </source>
</reference>
<dbReference type="PANTHER" id="PTHR30255">
    <property type="entry name" value="SINGLE-STRANDED-DNA-SPECIFIC EXONUCLEASE RECJ"/>
    <property type="match status" value="1"/>
</dbReference>
<dbReference type="Gene3D" id="3.90.1640.30">
    <property type="match status" value="1"/>
</dbReference>
<feature type="domain" description="RecJ OB" evidence="8">
    <location>
        <begin position="474"/>
        <end position="560"/>
    </location>
</feature>
<dbReference type="Gene3D" id="3.10.310.30">
    <property type="match status" value="1"/>
</dbReference>
<dbReference type="InterPro" id="IPR041122">
    <property type="entry name" value="RecJ_OB"/>
</dbReference>
<dbReference type="AlphaFoldDB" id="A0A077DGE8"/>
<dbReference type="RefSeq" id="WP_038499343.1">
    <property type="nucleotide sequence ID" value="NZ_AFWK01000107.1"/>
</dbReference>
<evidence type="ECO:0000259" key="8">
    <source>
        <dbReference type="Pfam" id="PF17768"/>
    </source>
</evidence>
<dbReference type="InterPro" id="IPR001667">
    <property type="entry name" value="DDH_dom"/>
</dbReference>
<proteinExistence type="inferred from homology"/>
<sequence>MVPIKVTERVIPQANYENLVQQGVNPFLARLWAARGIQQAPSFELNSLLSPKDLKDIDKASEILFHAINNKKKLLVVADYDCDGATACAVALRGLRMMGADIDFFVPNRFETGYGLSAAVINLILEQYPYQPDLIITVDNGIASFDGIKRAKEVGIDVLVTDHHLPSSSLPDALAIVNPNQANCSFASKSLAGCGVIFYVLIALRAKFRQEGVYTAENQPNIASLLDMVALGTVADVVKLDQNNRILVSYGLKLMRNNKAHEGIKALFKVSGANISQASASDLGFFLGPRINAAGRLADMEIGIRLLTTDDPETAMTLAMELNDFNRERKQIEDSIRVEAESSLEHINEDRPSIVSFGQDWHEGVIGIVASRLKEKYWKPTIVFAPSEHGFYKGSARSIPDVHIRDVLDLVSKRHPDIIISFGGHAMAAGVSIKKDTLAIFHQALDEAVIELTGKTNFEPTVETDGGLPTELSCFENAKLISEQVWGSGFPAPIFFDEFQVIQQTLLKEKHLKAKLEKNGMVFDAVWFNHQEALPNPVKLVYEFQPNEWNNWQGTQLMIRYQV</sequence>
<dbReference type="STRING" id="1072685.IX83_03830"/>
<dbReference type="EMBL" id="CP009238">
    <property type="protein sequence ID" value="AIL32552.1"/>
    <property type="molecule type" value="Genomic_DNA"/>
</dbReference>
<dbReference type="GO" id="GO:0006281">
    <property type="term" value="P:DNA repair"/>
    <property type="evidence" value="ECO:0007669"/>
    <property type="project" value="InterPro"/>
</dbReference>
<dbReference type="HOGENOM" id="CLU_009736_5_1_4"/>
<dbReference type="Proteomes" id="UP000028945">
    <property type="component" value="Chromosome"/>
</dbReference>
<dbReference type="InterPro" id="IPR003156">
    <property type="entry name" value="DHHA1_dom"/>
</dbReference>
<feature type="domain" description="DDH" evidence="6">
    <location>
        <begin position="73"/>
        <end position="233"/>
    </location>
</feature>
<name>A0A077DGE8_9BURK</name>
<dbReference type="InterPro" id="IPR051673">
    <property type="entry name" value="SSDNA_exonuclease_RecJ"/>
</dbReference>
<dbReference type="Pfam" id="PF17768">
    <property type="entry name" value="RecJ_OB"/>
    <property type="match status" value="1"/>
</dbReference>
<keyword evidence="10" id="KW-1185">Reference proteome</keyword>
<evidence type="ECO:0000256" key="3">
    <source>
        <dbReference type="ARBA" id="ARBA00022722"/>
    </source>
</evidence>
<dbReference type="SUPFAM" id="SSF64182">
    <property type="entry name" value="DHH phosphoesterases"/>
    <property type="match status" value="1"/>
</dbReference>
<feature type="domain" description="DHHA1" evidence="7">
    <location>
        <begin position="354"/>
        <end position="449"/>
    </location>
</feature>
<keyword evidence="4" id="KW-0378">Hydrolase</keyword>
<comment type="similarity">
    <text evidence="1">Belongs to the RecJ family.</text>
</comment>
<accession>A0A077DGE8</accession>
<evidence type="ECO:0000313" key="9">
    <source>
        <dbReference type="EMBL" id="AIL32552.1"/>
    </source>
</evidence>
<evidence type="ECO:0000256" key="5">
    <source>
        <dbReference type="ARBA" id="ARBA00022839"/>
    </source>
</evidence>
<dbReference type="InterPro" id="IPR004610">
    <property type="entry name" value="RecJ"/>
</dbReference>
<dbReference type="eggNOG" id="COG0608">
    <property type="taxonomic scope" value="Bacteria"/>
</dbReference>
<organism evidence="9 10">
    <name type="scientific">Basilea psittacipulmonis DSM 24701</name>
    <dbReference type="NCBI Taxonomy" id="1072685"/>
    <lineage>
        <taxon>Bacteria</taxon>
        <taxon>Pseudomonadati</taxon>
        <taxon>Pseudomonadota</taxon>
        <taxon>Betaproteobacteria</taxon>
        <taxon>Burkholderiales</taxon>
        <taxon>Alcaligenaceae</taxon>
        <taxon>Basilea</taxon>
    </lineage>
</organism>
<keyword evidence="5 9" id="KW-0269">Exonuclease</keyword>
<evidence type="ECO:0000259" key="6">
    <source>
        <dbReference type="Pfam" id="PF01368"/>
    </source>
</evidence>
<evidence type="ECO:0000256" key="2">
    <source>
        <dbReference type="ARBA" id="ARBA00019841"/>
    </source>
</evidence>
<keyword evidence="3" id="KW-0540">Nuclease</keyword>
<dbReference type="NCBIfam" id="TIGR00644">
    <property type="entry name" value="recJ"/>
    <property type="match status" value="1"/>
</dbReference>
<evidence type="ECO:0000259" key="7">
    <source>
        <dbReference type="Pfam" id="PF02272"/>
    </source>
</evidence>
<dbReference type="OrthoDB" id="9809852at2"/>
<dbReference type="InterPro" id="IPR038763">
    <property type="entry name" value="DHH_sf"/>
</dbReference>
<dbReference type="GO" id="GO:0006310">
    <property type="term" value="P:DNA recombination"/>
    <property type="evidence" value="ECO:0007669"/>
    <property type="project" value="InterPro"/>
</dbReference>
<evidence type="ECO:0000313" key="10">
    <source>
        <dbReference type="Proteomes" id="UP000028945"/>
    </source>
</evidence>
<gene>
    <name evidence="9" type="ORF">IX83_03830</name>
</gene>
<dbReference type="Pfam" id="PF02272">
    <property type="entry name" value="DHHA1"/>
    <property type="match status" value="1"/>
</dbReference>
<evidence type="ECO:0000256" key="1">
    <source>
        <dbReference type="ARBA" id="ARBA00005915"/>
    </source>
</evidence>
<evidence type="ECO:0000256" key="4">
    <source>
        <dbReference type="ARBA" id="ARBA00022801"/>
    </source>
</evidence>